<dbReference type="AlphaFoldDB" id="A0A0B7FMA6"/>
<evidence type="ECO:0000313" key="1">
    <source>
        <dbReference type="EMBL" id="CEL59056.1"/>
    </source>
</evidence>
<protein>
    <submittedName>
        <fullName evidence="1">Uncharacterized protein</fullName>
    </submittedName>
</protein>
<dbReference type="Proteomes" id="UP000059188">
    <property type="component" value="Unassembled WGS sequence"/>
</dbReference>
<organism evidence="1 2">
    <name type="scientific">Thanatephorus cucumeris (strain AG1-IB / isolate 7/3/14)</name>
    <name type="common">Lettuce bottom rot fungus</name>
    <name type="synonym">Rhizoctonia solani</name>
    <dbReference type="NCBI Taxonomy" id="1108050"/>
    <lineage>
        <taxon>Eukaryota</taxon>
        <taxon>Fungi</taxon>
        <taxon>Dikarya</taxon>
        <taxon>Basidiomycota</taxon>
        <taxon>Agaricomycotina</taxon>
        <taxon>Agaricomycetes</taxon>
        <taxon>Cantharellales</taxon>
        <taxon>Ceratobasidiaceae</taxon>
        <taxon>Rhizoctonia</taxon>
        <taxon>Rhizoctonia solani AG-1</taxon>
    </lineage>
</organism>
<name>A0A0B7FMA6_THACB</name>
<sequence>MHTPHLHLATSTVSSIKLRLYPLLASHARSARPQGQSDGPQRDGCSCHLDHWLGSILGGLLPGWQSSCSRML</sequence>
<gene>
    <name evidence="1" type="ORF">RSOLAG1IB_09043</name>
</gene>
<proteinExistence type="predicted"/>
<dbReference type="EMBL" id="LN679137">
    <property type="protein sequence ID" value="CEL59056.1"/>
    <property type="molecule type" value="Genomic_DNA"/>
</dbReference>
<keyword evidence="2" id="KW-1185">Reference proteome</keyword>
<accession>A0A0B7FMA6</accession>
<reference evidence="1 2" key="1">
    <citation type="submission" date="2014-11" db="EMBL/GenBank/DDBJ databases">
        <authorList>
            <person name="Wibberg Daniel"/>
        </authorList>
    </citation>
    <scope>NUCLEOTIDE SEQUENCE [LARGE SCALE GENOMIC DNA]</scope>
    <source>
        <strain evidence="1">Rhizoctonia solani AG1-IB 7/3/14</strain>
    </source>
</reference>
<evidence type="ECO:0000313" key="2">
    <source>
        <dbReference type="Proteomes" id="UP000059188"/>
    </source>
</evidence>